<sequence length="86" mass="9605">MTDNNTDSSNVGEMSRQSSMSERVEGIGTWMAMSVIAAFFSSLERCSCINLSTTEDEFDDEEEAKDRPLMLSRPTFIVDEDSVHSV</sequence>
<dbReference type="Proteomes" id="UP000623129">
    <property type="component" value="Unassembled WGS sequence"/>
</dbReference>
<comment type="caution">
    <text evidence="2">The sequence shown here is derived from an EMBL/GenBank/DDBJ whole genome shotgun (WGS) entry which is preliminary data.</text>
</comment>
<dbReference type="AlphaFoldDB" id="A0A833QXP4"/>
<dbReference type="PANTHER" id="PTHR34061:SF11">
    <property type="entry name" value="PROTEIN, PUTATIVE-RELATED"/>
    <property type="match status" value="1"/>
</dbReference>
<proteinExistence type="predicted"/>
<dbReference type="PANTHER" id="PTHR34061">
    <property type="entry name" value="PROTEIN, PUTATIVE-RELATED"/>
    <property type="match status" value="1"/>
</dbReference>
<dbReference type="EMBL" id="SWLB01000016">
    <property type="protein sequence ID" value="KAF3327887.1"/>
    <property type="molecule type" value="Genomic_DNA"/>
</dbReference>
<name>A0A833QXP4_9POAL</name>
<accession>A0A833QXP4</accession>
<reference evidence="2" key="1">
    <citation type="submission" date="2020-01" db="EMBL/GenBank/DDBJ databases">
        <title>Genome sequence of Kobresia littledalei, the first chromosome-level genome in the family Cyperaceae.</title>
        <authorList>
            <person name="Qu G."/>
        </authorList>
    </citation>
    <scope>NUCLEOTIDE SEQUENCE</scope>
    <source>
        <strain evidence="2">C.B.Clarke</strain>
        <tissue evidence="2">Leaf</tissue>
    </source>
</reference>
<organism evidence="2 3">
    <name type="scientific">Carex littledalei</name>
    <dbReference type="NCBI Taxonomy" id="544730"/>
    <lineage>
        <taxon>Eukaryota</taxon>
        <taxon>Viridiplantae</taxon>
        <taxon>Streptophyta</taxon>
        <taxon>Embryophyta</taxon>
        <taxon>Tracheophyta</taxon>
        <taxon>Spermatophyta</taxon>
        <taxon>Magnoliopsida</taxon>
        <taxon>Liliopsida</taxon>
        <taxon>Poales</taxon>
        <taxon>Cyperaceae</taxon>
        <taxon>Cyperoideae</taxon>
        <taxon>Cariceae</taxon>
        <taxon>Carex</taxon>
        <taxon>Carex subgen. Euthyceras</taxon>
    </lineage>
</organism>
<evidence type="ECO:0000313" key="2">
    <source>
        <dbReference type="EMBL" id="KAF3327887.1"/>
    </source>
</evidence>
<keyword evidence="3" id="KW-1185">Reference proteome</keyword>
<gene>
    <name evidence="2" type="ORF">FCM35_KLT06493</name>
</gene>
<feature type="compositionally biased region" description="Polar residues" evidence="1">
    <location>
        <begin position="1"/>
        <end position="21"/>
    </location>
</feature>
<protein>
    <submittedName>
        <fullName evidence="2">Uncharacterized protein</fullName>
    </submittedName>
</protein>
<evidence type="ECO:0000256" key="1">
    <source>
        <dbReference type="SAM" id="MobiDB-lite"/>
    </source>
</evidence>
<dbReference type="OrthoDB" id="1138139at2759"/>
<evidence type="ECO:0000313" key="3">
    <source>
        <dbReference type="Proteomes" id="UP000623129"/>
    </source>
</evidence>
<feature type="region of interest" description="Disordered" evidence="1">
    <location>
        <begin position="1"/>
        <end position="22"/>
    </location>
</feature>